<feature type="compositionally biased region" description="Acidic residues" evidence="1">
    <location>
        <begin position="96"/>
        <end position="107"/>
    </location>
</feature>
<dbReference type="AlphaFoldDB" id="E4ZQY7"/>
<proteinExistence type="predicted"/>
<protein>
    <submittedName>
        <fullName evidence="2">Uncharacterized protein</fullName>
    </submittedName>
</protein>
<dbReference type="InParanoid" id="E4ZQY7"/>
<dbReference type="GO" id="GO:0006401">
    <property type="term" value="P:RNA catabolic process"/>
    <property type="evidence" value="ECO:0007669"/>
    <property type="project" value="InterPro"/>
</dbReference>
<feature type="compositionally biased region" description="Low complexity" evidence="1">
    <location>
        <begin position="35"/>
        <end position="47"/>
    </location>
</feature>
<dbReference type="HOGENOM" id="CLU_097632_0_1_1"/>
<feature type="region of interest" description="Disordered" evidence="1">
    <location>
        <begin position="1"/>
        <end position="109"/>
    </location>
</feature>
<evidence type="ECO:0000313" key="3">
    <source>
        <dbReference type="Proteomes" id="UP000002668"/>
    </source>
</evidence>
<dbReference type="OrthoDB" id="6222486at2759"/>
<dbReference type="eggNOG" id="ENOG502SBKV">
    <property type="taxonomic scope" value="Eukaryota"/>
</dbReference>
<dbReference type="CDD" id="cd09271">
    <property type="entry name" value="RNase_H2-C"/>
    <property type="match status" value="1"/>
</dbReference>
<dbReference type="Gene3D" id="2.40.128.680">
    <property type="match status" value="1"/>
</dbReference>
<dbReference type="Pfam" id="PF08615">
    <property type="entry name" value="RNase_H2_suC"/>
    <property type="match status" value="1"/>
</dbReference>
<keyword evidence="3" id="KW-1185">Reference proteome</keyword>
<dbReference type="OMA" id="GFAESMH"/>
<dbReference type="VEuPathDB" id="FungiDB:LEMA_P033260.1"/>
<sequence length="166" mass="18425">MLSIQSSQPQKVTPNLLPLRISHNGPIHSASRFFTPSTDPSSPSNNTQHAHFRGRHLHGTPVALPEGYTGAVLHLTGRQLPPTRRQPQEQRHGDESGGEDAEEEDMDVQLGVADQVGEFDELVVWGHGAPVEESRDAYVRGLEEWVGFAESMHCDEDEQETQEKKT</sequence>
<dbReference type="PANTHER" id="PTHR47204">
    <property type="entry name" value="OS02G0168900 PROTEIN"/>
    <property type="match status" value="1"/>
</dbReference>
<reference evidence="3" key="1">
    <citation type="journal article" date="2011" name="Nat. Commun.">
        <title>Effector diversification within compartments of the Leptosphaeria maculans genome affected by Repeat-Induced Point mutations.</title>
        <authorList>
            <person name="Rouxel T."/>
            <person name="Grandaubert J."/>
            <person name="Hane J.K."/>
            <person name="Hoede C."/>
            <person name="van de Wouw A.P."/>
            <person name="Couloux A."/>
            <person name="Dominguez V."/>
            <person name="Anthouard V."/>
            <person name="Bally P."/>
            <person name="Bourras S."/>
            <person name="Cozijnsen A.J."/>
            <person name="Ciuffetti L.M."/>
            <person name="Degrave A."/>
            <person name="Dilmaghani A."/>
            <person name="Duret L."/>
            <person name="Fudal I."/>
            <person name="Goodwin S.B."/>
            <person name="Gout L."/>
            <person name="Glaser N."/>
            <person name="Linglin J."/>
            <person name="Kema G.H.J."/>
            <person name="Lapalu N."/>
            <person name="Lawrence C.B."/>
            <person name="May K."/>
            <person name="Meyer M."/>
            <person name="Ollivier B."/>
            <person name="Poulain J."/>
            <person name="Schoch C.L."/>
            <person name="Simon A."/>
            <person name="Spatafora J.W."/>
            <person name="Stachowiak A."/>
            <person name="Turgeon B.G."/>
            <person name="Tyler B.M."/>
            <person name="Vincent D."/>
            <person name="Weissenbach J."/>
            <person name="Amselem J."/>
            <person name="Quesneville H."/>
            <person name="Oliver R.P."/>
            <person name="Wincker P."/>
            <person name="Balesdent M.-H."/>
            <person name="Howlett B.J."/>
        </authorList>
    </citation>
    <scope>NUCLEOTIDE SEQUENCE [LARGE SCALE GENOMIC DNA]</scope>
    <source>
        <strain evidence="3">JN3 / isolate v23.1.3 / race Av1-4-5-6-7-8</strain>
    </source>
</reference>
<evidence type="ECO:0000313" key="2">
    <source>
        <dbReference type="EMBL" id="CBX93652.1"/>
    </source>
</evidence>
<name>E4ZQY7_LEPMJ</name>
<dbReference type="STRING" id="985895.E4ZQY7"/>
<dbReference type="EMBL" id="FP929116">
    <property type="protein sequence ID" value="CBX93652.1"/>
    <property type="molecule type" value="Genomic_DNA"/>
</dbReference>
<dbReference type="GO" id="GO:0032299">
    <property type="term" value="C:ribonuclease H2 complex"/>
    <property type="evidence" value="ECO:0007669"/>
    <property type="project" value="InterPro"/>
</dbReference>
<feature type="compositionally biased region" description="Basic and acidic residues" evidence="1">
    <location>
        <begin position="86"/>
        <end position="95"/>
    </location>
</feature>
<dbReference type="PANTHER" id="PTHR47204:SF1">
    <property type="entry name" value="RIBONUCLEASE H2 SUBUNIT C"/>
    <property type="match status" value="1"/>
</dbReference>
<dbReference type="Proteomes" id="UP000002668">
    <property type="component" value="Genome"/>
</dbReference>
<accession>E4ZQY7</accession>
<dbReference type="InterPro" id="IPR013924">
    <property type="entry name" value="RNase_H2_suC"/>
</dbReference>
<feature type="compositionally biased region" description="Polar residues" evidence="1">
    <location>
        <begin position="1"/>
        <end position="13"/>
    </location>
</feature>
<gene>
    <name evidence="2" type="ORF">LEMA_P033260.1</name>
</gene>
<dbReference type="GeneID" id="13285144"/>
<evidence type="ECO:0000256" key="1">
    <source>
        <dbReference type="SAM" id="MobiDB-lite"/>
    </source>
</evidence>
<organism evidence="3">
    <name type="scientific">Leptosphaeria maculans (strain JN3 / isolate v23.1.3 / race Av1-4-5-6-7-8)</name>
    <name type="common">Blackleg fungus</name>
    <name type="synonym">Phoma lingam</name>
    <dbReference type="NCBI Taxonomy" id="985895"/>
    <lineage>
        <taxon>Eukaryota</taxon>
        <taxon>Fungi</taxon>
        <taxon>Dikarya</taxon>
        <taxon>Ascomycota</taxon>
        <taxon>Pezizomycotina</taxon>
        <taxon>Dothideomycetes</taxon>
        <taxon>Pleosporomycetidae</taxon>
        <taxon>Pleosporales</taxon>
        <taxon>Pleosporineae</taxon>
        <taxon>Leptosphaeriaceae</taxon>
        <taxon>Plenodomus</taxon>
        <taxon>Plenodomus lingam/Leptosphaeria maculans species complex</taxon>
    </lineage>
</organism>